<name>A0ACD5X0V6_AVESA</name>
<accession>A0ACD5X0V6</accession>
<reference evidence="1" key="1">
    <citation type="submission" date="2021-05" db="EMBL/GenBank/DDBJ databases">
        <authorList>
            <person name="Scholz U."/>
            <person name="Mascher M."/>
            <person name="Fiebig A."/>
        </authorList>
    </citation>
    <scope>NUCLEOTIDE SEQUENCE [LARGE SCALE GENOMIC DNA]</scope>
</reference>
<organism evidence="1 2">
    <name type="scientific">Avena sativa</name>
    <name type="common">Oat</name>
    <dbReference type="NCBI Taxonomy" id="4498"/>
    <lineage>
        <taxon>Eukaryota</taxon>
        <taxon>Viridiplantae</taxon>
        <taxon>Streptophyta</taxon>
        <taxon>Embryophyta</taxon>
        <taxon>Tracheophyta</taxon>
        <taxon>Spermatophyta</taxon>
        <taxon>Magnoliopsida</taxon>
        <taxon>Liliopsida</taxon>
        <taxon>Poales</taxon>
        <taxon>Poaceae</taxon>
        <taxon>BOP clade</taxon>
        <taxon>Pooideae</taxon>
        <taxon>Poodae</taxon>
        <taxon>Poeae</taxon>
        <taxon>Poeae Chloroplast Group 1 (Aveneae type)</taxon>
        <taxon>Aveninae</taxon>
        <taxon>Avena</taxon>
    </lineage>
</organism>
<sequence>MPTDEDLLPELPQDVLMDIFALLEIPDFVRAASVCSSWRSACTSLRSHPELYRRPQTPCLLYTSESAGDNVACLYSLAEKRVYNLTLPDPPIRSRYLIGSSHGWIVTADDKSELHLVNAITAQQIALPSPTTLDSVEPIFDNAGSVVNYEVWQAPDDPDLDTEMLGRRIIVLAPPDELRNHIYMRAFIFPDPSTGSYIVVLIHGPGCQLSFARVGDCNWTLLPPGWDYEQCIYMDDLLYASTKSGRIDAFDLTSPTITRNIISDEIDYGGGHHRKHFYLVQGPGGGLLEVGWKAELVDAGYEELICKTKKFLLHKIDVAAKRLVKINGLHDHVLFLGHSQPQCLSAEEYPQLKANCVYFTDGGKYNWKYKNLPRDIGVLNLENDTTEEIVSPFWCSWPSPIWITPSLTAMNLSLYK</sequence>
<proteinExistence type="predicted"/>
<reference evidence="1" key="2">
    <citation type="submission" date="2025-09" db="UniProtKB">
        <authorList>
            <consortium name="EnsemblPlants"/>
        </authorList>
    </citation>
    <scope>IDENTIFICATION</scope>
</reference>
<evidence type="ECO:0000313" key="1">
    <source>
        <dbReference type="EnsemblPlants" id="AVESA.00010b.r2.4DG0733640.1.CDS.1"/>
    </source>
</evidence>
<dbReference type="Proteomes" id="UP001732700">
    <property type="component" value="Chromosome 4D"/>
</dbReference>
<keyword evidence="2" id="KW-1185">Reference proteome</keyword>
<evidence type="ECO:0000313" key="2">
    <source>
        <dbReference type="Proteomes" id="UP001732700"/>
    </source>
</evidence>
<protein>
    <submittedName>
        <fullName evidence="1">Uncharacterized protein</fullName>
    </submittedName>
</protein>
<dbReference type="EnsemblPlants" id="AVESA.00010b.r2.4DG0733640.1">
    <property type="protein sequence ID" value="AVESA.00010b.r2.4DG0733640.1.CDS.1"/>
    <property type="gene ID" value="AVESA.00010b.r2.4DG0733640"/>
</dbReference>